<dbReference type="InterPro" id="IPR045277">
    <property type="entry name" value="DRE1A-I"/>
</dbReference>
<evidence type="ECO:0000256" key="1">
    <source>
        <dbReference type="SAM" id="MobiDB-lite"/>
    </source>
</evidence>
<dbReference type="EMBL" id="PKPP01004291">
    <property type="protein sequence ID" value="PWA65082.1"/>
    <property type="molecule type" value="Genomic_DNA"/>
</dbReference>
<reference evidence="2 3" key="1">
    <citation type="journal article" date="2018" name="Mol. Plant">
        <title>The genome of Artemisia annua provides insight into the evolution of Asteraceae family and artemisinin biosynthesis.</title>
        <authorList>
            <person name="Shen Q."/>
            <person name="Zhang L."/>
            <person name="Liao Z."/>
            <person name="Wang S."/>
            <person name="Yan T."/>
            <person name="Shi P."/>
            <person name="Liu M."/>
            <person name="Fu X."/>
            <person name="Pan Q."/>
            <person name="Wang Y."/>
            <person name="Lv Z."/>
            <person name="Lu X."/>
            <person name="Zhang F."/>
            <person name="Jiang W."/>
            <person name="Ma Y."/>
            <person name="Chen M."/>
            <person name="Hao X."/>
            <person name="Li L."/>
            <person name="Tang Y."/>
            <person name="Lv G."/>
            <person name="Zhou Y."/>
            <person name="Sun X."/>
            <person name="Brodelius P.E."/>
            <person name="Rose J.K.C."/>
            <person name="Tang K."/>
        </authorList>
    </citation>
    <scope>NUCLEOTIDE SEQUENCE [LARGE SCALE GENOMIC DNA]</scope>
    <source>
        <strain evidence="3">cv. Huhao1</strain>
        <tissue evidence="2">Leaf</tissue>
    </source>
</reference>
<dbReference type="AlphaFoldDB" id="A0A2U1MV10"/>
<keyword evidence="3" id="KW-1185">Reference proteome</keyword>
<organism evidence="2 3">
    <name type="scientific">Artemisia annua</name>
    <name type="common">Sweet wormwood</name>
    <dbReference type="NCBI Taxonomy" id="35608"/>
    <lineage>
        <taxon>Eukaryota</taxon>
        <taxon>Viridiplantae</taxon>
        <taxon>Streptophyta</taxon>
        <taxon>Embryophyta</taxon>
        <taxon>Tracheophyta</taxon>
        <taxon>Spermatophyta</taxon>
        <taxon>Magnoliopsida</taxon>
        <taxon>eudicotyledons</taxon>
        <taxon>Gunneridae</taxon>
        <taxon>Pentapetalae</taxon>
        <taxon>asterids</taxon>
        <taxon>campanulids</taxon>
        <taxon>Asterales</taxon>
        <taxon>Asteraceae</taxon>
        <taxon>Asteroideae</taxon>
        <taxon>Anthemideae</taxon>
        <taxon>Artemisiinae</taxon>
        <taxon>Artemisia</taxon>
    </lineage>
</organism>
<sequence>MLASQNPRERAERKKFKETPHPIYRGVRSRKFSKRVCEVRHPITQSRVSLGLGTGRHTESPKFKHADRPLIAKSAVSCALVAISALGIVPSHTLDCVIGCLTSHTHLPNFLLSLLGILGVVFP</sequence>
<gene>
    <name evidence="2" type="ORF">CTI12_AA338740</name>
</gene>
<evidence type="ECO:0000313" key="2">
    <source>
        <dbReference type="EMBL" id="PWA65082.1"/>
    </source>
</evidence>
<name>A0A2U1MV10_ARTAN</name>
<evidence type="ECO:0000313" key="3">
    <source>
        <dbReference type="Proteomes" id="UP000245207"/>
    </source>
</evidence>
<feature type="compositionally biased region" description="Basic and acidic residues" evidence="1">
    <location>
        <begin position="7"/>
        <end position="20"/>
    </location>
</feature>
<dbReference type="PANTHER" id="PTHR31839">
    <property type="entry name" value="DEHYDRATION-RESPONSIVE ELEMENT-BINDING PROTEIN 1D"/>
    <property type="match status" value="1"/>
</dbReference>
<proteinExistence type="predicted"/>
<accession>A0A2U1MV10</accession>
<comment type="caution">
    <text evidence="2">The sequence shown here is derived from an EMBL/GenBank/DDBJ whole genome shotgun (WGS) entry which is preliminary data.</text>
</comment>
<dbReference type="PANTHER" id="PTHR31839:SF2">
    <property type="entry name" value="DEHYDRATION-RESPONSIVE ELEMENT-BINDING PROTEIN 1D"/>
    <property type="match status" value="1"/>
</dbReference>
<dbReference type="GO" id="GO:0003700">
    <property type="term" value="F:DNA-binding transcription factor activity"/>
    <property type="evidence" value="ECO:0007669"/>
    <property type="project" value="InterPro"/>
</dbReference>
<feature type="region of interest" description="Disordered" evidence="1">
    <location>
        <begin position="1"/>
        <end position="20"/>
    </location>
</feature>
<dbReference type="OrthoDB" id="676764at2759"/>
<dbReference type="Proteomes" id="UP000245207">
    <property type="component" value="Unassembled WGS sequence"/>
</dbReference>
<protein>
    <submittedName>
        <fullName evidence="2">DREBa</fullName>
    </submittedName>
</protein>
<dbReference type="STRING" id="35608.A0A2U1MV10"/>